<evidence type="ECO:0000313" key="3">
    <source>
        <dbReference type="EMBL" id="CAD9202602.1"/>
    </source>
</evidence>
<reference evidence="4" key="1">
    <citation type="submission" date="2021-01" db="EMBL/GenBank/DDBJ databases">
        <authorList>
            <person name="Corre E."/>
            <person name="Pelletier E."/>
            <person name="Niang G."/>
            <person name="Scheremetjew M."/>
            <person name="Finn R."/>
            <person name="Kale V."/>
            <person name="Holt S."/>
            <person name="Cochrane G."/>
            <person name="Meng A."/>
            <person name="Brown T."/>
            <person name="Cohen L."/>
        </authorList>
    </citation>
    <scope>NUCLEOTIDE SEQUENCE</scope>
    <source>
        <strain evidence="4">PLY429</strain>
    </source>
</reference>
<sequence>MAFSIASTKSFLPAAQHRASKAARLPVPVTPQPHHLRPRPSVAGRGRLQVSNVATAIHRNSLPEVSKLLSRSDFEGAVSGTDNGLAVVTVGTQTCHSCEILNQKLAEDMCFEFLNVKFYKLNGDETSENYKLVKSWGIHELPEVRIYYEGQLLEKMVTTDVDRIHKRLENYLCEKLELCTSVDMDFEVTG</sequence>
<dbReference type="Gene3D" id="3.40.30.10">
    <property type="entry name" value="Glutaredoxin"/>
    <property type="match status" value="1"/>
</dbReference>
<evidence type="ECO:0000259" key="2">
    <source>
        <dbReference type="Pfam" id="PF00085"/>
    </source>
</evidence>
<protein>
    <recommendedName>
        <fullName evidence="2">Thioredoxin domain-containing protein</fullName>
    </recommendedName>
</protein>
<organism evidence="4">
    <name type="scientific">Tetraselmis chuii</name>
    <dbReference type="NCBI Taxonomy" id="63592"/>
    <lineage>
        <taxon>Eukaryota</taxon>
        <taxon>Viridiplantae</taxon>
        <taxon>Chlorophyta</taxon>
        <taxon>core chlorophytes</taxon>
        <taxon>Chlorodendrophyceae</taxon>
        <taxon>Chlorodendrales</taxon>
        <taxon>Chlorodendraceae</taxon>
        <taxon>Tetraselmis</taxon>
    </lineage>
</organism>
<feature type="domain" description="Thioredoxin" evidence="2">
    <location>
        <begin position="68"/>
        <end position="164"/>
    </location>
</feature>
<dbReference type="Pfam" id="PF00085">
    <property type="entry name" value="Thioredoxin"/>
    <property type="match status" value="1"/>
</dbReference>
<dbReference type="InterPro" id="IPR036249">
    <property type="entry name" value="Thioredoxin-like_sf"/>
</dbReference>
<proteinExistence type="predicted"/>
<evidence type="ECO:0000313" key="4">
    <source>
        <dbReference type="EMBL" id="CAD9202606.1"/>
    </source>
</evidence>
<name>A0A6U1FC37_9CHLO</name>
<dbReference type="SUPFAM" id="SSF52833">
    <property type="entry name" value="Thioredoxin-like"/>
    <property type="match status" value="1"/>
</dbReference>
<gene>
    <name evidence="3" type="ORF">TCHU04912_LOCUS4835</name>
    <name evidence="4" type="ORF">TCHU04912_LOCUS4839</name>
</gene>
<feature type="region of interest" description="Disordered" evidence="1">
    <location>
        <begin position="22"/>
        <end position="42"/>
    </location>
</feature>
<evidence type="ECO:0000256" key="1">
    <source>
        <dbReference type="SAM" id="MobiDB-lite"/>
    </source>
</evidence>
<dbReference type="AlphaFoldDB" id="A0A6U1FC37"/>
<accession>A0A6U1FC37</accession>
<dbReference type="EMBL" id="HBGG01009592">
    <property type="protein sequence ID" value="CAD9202602.1"/>
    <property type="molecule type" value="Transcribed_RNA"/>
</dbReference>
<dbReference type="EMBL" id="HBGG01009603">
    <property type="protein sequence ID" value="CAD9202606.1"/>
    <property type="molecule type" value="Transcribed_RNA"/>
</dbReference>
<dbReference type="InterPro" id="IPR013766">
    <property type="entry name" value="Thioredoxin_domain"/>
</dbReference>
<dbReference type="CDD" id="cd02947">
    <property type="entry name" value="TRX_family"/>
    <property type="match status" value="1"/>
</dbReference>